<comment type="caution">
    <text evidence="1">The sequence shown here is derived from an EMBL/GenBank/DDBJ whole genome shotgun (WGS) entry which is preliminary data.</text>
</comment>
<reference evidence="2" key="1">
    <citation type="journal article" date="2023" name="Nat. Plants">
        <title>Single-cell RNA sequencing provides a high-resolution roadmap for understanding the multicellular compartmentation of specialized metabolism.</title>
        <authorList>
            <person name="Sun S."/>
            <person name="Shen X."/>
            <person name="Li Y."/>
            <person name="Li Y."/>
            <person name="Wang S."/>
            <person name="Li R."/>
            <person name="Zhang H."/>
            <person name="Shen G."/>
            <person name="Guo B."/>
            <person name="Wei J."/>
            <person name="Xu J."/>
            <person name="St-Pierre B."/>
            <person name="Chen S."/>
            <person name="Sun C."/>
        </authorList>
    </citation>
    <scope>NUCLEOTIDE SEQUENCE [LARGE SCALE GENOMIC DNA]</scope>
</reference>
<evidence type="ECO:0000313" key="1">
    <source>
        <dbReference type="EMBL" id="KAI5659917.1"/>
    </source>
</evidence>
<dbReference type="Proteomes" id="UP001060085">
    <property type="component" value="Linkage Group LG06"/>
</dbReference>
<gene>
    <name evidence="1" type="ORF">M9H77_28710</name>
</gene>
<dbReference type="EMBL" id="CM044706">
    <property type="protein sequence ID" value="KAI5659917.1"/>
    <property type="molecule type" value="Genomic_DNA"/>
</dbReference>
<accession>A0ACC0AHJ4</accession>
<keyword evidence="2" id="KW-1185">Reference proteome</keyword>
<proteinExistence type="predicted"/>
<evidence type="ECO:0000313" key="2">
    <source>
        <dbReference type="Proteomes" id="UP001060085"/>
    </source>
</evidence>
<name>A0ACC0AHJ4_CATRO</name>
<protein>
    <submittedName>
        <fullName evidence="1">Uncharacterized protein</fullName>
    </submittedName>
</protein>
<organism evidence="1 2">
    <name type="scientific">Catharanthus roseus</name>
    <name type="common">Madagascar periwinkle</name>
    <name type="synonym">Vinca rosea</name>
    <dbReference type="NCBI Taxonomy" id="4058"/>
    <lineage>
        <taxon>Eukaryota</taxon>
        <taxon>Viridiplantae</taxon>
        <taxon>Streptophyta</taxon>
        <taxon>Embryophyta</taxon>
        <taxon>Tracheophyta</taxon>
        <taxon>Spermatophyta</taxon>
        <taxon>Magnoliopsida</taxon>
        <taxon>eudicotyledons</taxon>
        <taxon>Gunneridae</taxon>
        <taxon>Pentapetalae</taxon>
        <taxon>asterids</taxon>
        <taxon>lamiids</taxon>
        <taxon>Gentianales</taxon>
        <taxon>Apocynaceae</taxon>
        <taxon>Rauvolfioideae</taxon>
        <taxon>Vinceae</taxon>
        <taxon>Catharanthinae</taxon>
        <taxon>Catharanthus</taxon>
    </lineage>
</organism>
<sequence length="933" mass="105905">MKKFFFFRSSSSNSGNNQVSPPSSDKQIYWEKPSESNDKSRIKKRVTDNTPSLRRSLSSSSAAIFDGGIGRRNMIDQSGSPCSTSNGSFRQLGRHSSRTRTLTPERQNRLKSFEPAPFEAARKVEKLAVPSSGLQYDSSECSSFCSSNVSNGVLDRYIDGEQQEKSPQKSKFSARSQNDNGNGIRKPPPVFQYSHPASPTNGRKQKPKSQSFRETNGKQLHFSSRDWVENGFGNESPRKLAKHVIERLSQTRVLAKKSSRELDPDIPITVEDIYSRTLSSSSSGSSDGIPVNNCALDELDGASGRYHFEQTSEFPGSSCYVSNGSTFMDNNTQHEGGMDLELFEKFKEAERRALLFSDEQENFLRETGVSLPALMQTVRGLNEERVDIAYEVSSILKDWIADRASLREELKVAKAELDSRTQRLAKEKNELQSAMEKELDRRSGEWSLKLEKYQAEEHRLRERVRELAEQNVFLQREVFTLGETEADIKSRAAHSEKQLEGMTKRMEEVREENKNLQQNLSELAEKYRASEEDRECMRRNYEDKVKECKDLHRSVTRLQRTCSEQEKTIEGLRGLCEEIQKNSSMENSNSQLGKLRIEQLRLTGLEHSLRKELDSYRLEVDSLRHENINLLHRLKDTGKEGGFSTFKLDQELWNRMCCLQNQGLSFLSESAQLCGKLLDYIKTNASHNAKAVLGAGVKGLTSQFIVECEVKLQGFNRGMENLTKSLSVVSTVLHEKSHSGIMDSQCPVEPCKPRGLKSEDTLQSELTAETLLTSLLKEKLYSKELDLEQLRAELAAAIRGNDILKSEVQNASDTISCLTHKMKDLELQMIKKDENVNQIKNELQDCTRELTIVKGILPKVSEERDMMWDEVKQYSEKNMLLNCELNTLKKKIEALDEDILLKEGQITILKDAIGNKPFDLLASPDSVDHFLVK</sequence>